<protein>
    <submittedName>
        <fullName evidence="1">Glycoside hydrolase family 3 protein</fullName>
    </submittedName>
</protein>
<name>A0ACC0CW36_9PEZI</name>
<accession>A0ACC0CW36</accession>
<organism evidence="1 2">
    <name type="scientific">Hypoxylon rubiginosum</name>
    <dbReference type="NCBI Taxonomy" id="110542"/>
    <lineage>
        <taxon>Eukaryota</taxon>
        <taxon>Fungi</taxon>
        <taxon>Dikarya</taxon>
        <taxon>Ascomycota</taxon>
        <taxon>Pezizomycotina</taxon>
        <taxon>Sordariomycetes</taxon>
        <taxon>Xylariomycetidae</taxon>
        <taxon>Xylariales</taxon>
        <taxon>Hypoxylaceae</taxon>
        <taxon>Hypoxylon</taxon>
    </lineage>
</organism>
<reference evidence="1 2" key="1">
    <citation type="journal article" date="2022" name="New Phytol.">
        <title>Ecological generalism drives hyperdiversity of secondary metabolite gene clusters in xylarialean endophytes.</title>
        <authorList>
            <person name="Franco M.E.E."/>
            <person name="Wisecaver J.H."/>
            <person name="Arnold A.E."/>
            <person name="Ju Y.M."/>
            <person name="Slot J.C."/>
            <person name="Ahrendt S."/>
            <person name="Moore L.P."/>
            <person name="Eastman K.E."/>
            <person name="Scott K."/>
            <person name="Konkel Z."/>
            <person name="Mondo S.J."/>
            <person name="Kuo A."/>
            <person name="Hayes R.D."/>
            <person name="Haridas S."/>
            <person name="Andreopoulos B."/>
            <person name="Riley R."/>
            <person name="LaButti K."/>
            <person name="Pangilinan J."/>
            <person name="Lipzen A."/>
            <person name="Amirebrahimi M."/>
            <person name="Yan J."/>
            <person name="Adam C."/>
            <person name="Keymanesh K."/>
            <person name="Ng V."/>
            <person name="Louie K."/>
            <person name="Northen T."/>
            <person name="Drula E."/>
            <person name="Henrissat B."/>
            <person name="Hsieh H.M."/>
            <person name="Youens-Clark K."/>
            <person name="Lutzoni F."/>
            <person name="Miadlikowska J."/>
            <person name="Eastwood D.C."/>
            <person name="Hamelin R.C."/>
            <person name="Grigoriev I.V."/>
            <person name="U'Ren J.M."/>
        </authorList>
    </citation>
    <scope>NUCLEOTIDE SEQUENCE [LARGE SCALE GENOMIC DNA]</scope>
    <source>
        <strain evidence="1 2">ER1909</strain>
    </source>
</reference>
<proteinExistence type="predicted"/>
<evidence type="ECO:0000313" key="2">
    <source>
        <dbReference type="Proteomes" id="UP001497680"/>
    </source>
</evidence>
<dbReference type="EMBL" id="MU394335">
    <property type="protein sequence ID" value="KAI6084614.1"/>
    <property type="molecule type" value="Genomic_DNA"/>
</dbReference>
<comment type="caution">
    <text evidence="1">The sequence shown here is derived from an EMBL/GenBank/DDBJ whole genome shotgun (WGS) entry which is preliminary data.</text>
</comment>
<gene>
    <name evidence="1" type="ORF">F4821DRAFT_271096</name>
</gene>
<sequence length="754" mass="82103">MALVLGSAILLLSSGVSAVGHIFPDCRAGPLATNDVCNKGLTKNFGLLVSTSPGVERLQLPSYEWWQEALHGVATSVGVSFADTGDFSYATSFPQPILMGAAFDDELIEAVATVVSTEARAFNNFNRSGLDYWTPNINAYKDPRWGRGQETPGEDPYHLSSYVTALVKGLQGGEDPDILKVVATCKHFTAYDIEDWLGNERYEFDAKVSPQELAEYYMPPFEACARSNVGSFMCSYNALNGVPTCSSSYLLQDILRDHWNWTRDYQYVVSDCDALQNVYKPHNWRDTREASAASSLLAGTDLDCGFYYQLHLPTAYEQGLIDDDTLDLAITRLYGALIKLGYFDAAETNPYRSLGFSNVSTPYAEDLARKAAEEGIVLIKNDGTLPLQFPPDGNVTVTLIGDWANATKDMQGNYEGIAKYLHSPYYAASQIPGVNAVYAGLPGDPTTDGYPRVLEAASAADIILYIDGPTVASEAESKDRTLIRWSGEKIDIMTQLADLGKPFILIQMGGQRDDAPFLDDPNVSAIMWGGYPGQAGGDAIMNILTGKVAPAGRLPVTQYPAHYVDDVPMTDMGLRPNEETGNPGRTYIWYDQATVPFGFGLHYTNFSASVAVEESGDNDCSCYNIADLTAACSATPQISQCPFQTVPVTVSNTGATTSDFVVLGFLAGEHGPEPYPIKRLVSYRRLHDITADEDQTANLTLTLGSLGRRDEGGNSVLYPGKYSLLVDVPTQATWNFTLEGEPFVLDEWPQDTGA</sequence>
<dbReference type="Proteomes" id="UP001497680">
    <property type="component" value="Unassembled WGS sequence"/>
</dbReference>
<keyword evidence="2" id="KW-1185">Reference proteome</keyword>
<keyword evidence="1" id="KW-0378">Hydrolase</keyword>
<evidence type="ECO:0000313" key="1">
    <source>
        <dbReference type="EMBL" id="KAI6084614.1"/>
    </source>
</evidence>